<dbReference type="InterPro" id="IPR039532">
    <property type="entry name" value="TetR_C_Firmicutes"/>
</dbReference>
<evidence type="ECO:0000313" key="5">
    <source>
        <dbReference type="EMBL" id="MBM6753210.1"/>
    </source>
</evidence>
<reference evidence="5 6" key="1">
    <citation type="journal article" date="2021" name="Sci. Rep.">
        <title>The distribution of antibiotic resistance genes in chicken gut microbiota commensals.</title>
        <authorList>
            <person name="Juricova H."/>
            <person name="Matiasovicova J."/>
            <person name="Kubasova T."/>
            <person name="Cejkova D."/>
            <person name="Rychlik I."/>
        </authorList>
    </citation>
    <scope>NUCLEOTIDE SEQUENCE [LARGE SCALE GENOMIC DNA]</scope>
    <source>
        <strain evidence="5 6">An810</strain>
    </source>
</reference>
<keyword evidence="6" id="KW-1185">Reference proteome</keyword>
<evidence type="ECO:0000256" key="3">
    <source>
        <dbReference type="SAM" id="Phobius"/>
    </source>
</evidence>
<dbReference type="Pfam" id="PF00440">
    <property type="entry name" value="TetR_N"/>
    <property type="match status" value="1"/>
</dbReference>
<comment type="caution">
    <text evidence="5">The sequence shown here is derived from an EMBL/GenBank/DDBJ whole genome shotgun (WGS) entry which is preliminary data.</text>
</comment>
<feature type="transmembrane region" description="Helical" evidence="3">
    <location>
        <begin position="138"/>
        <end position="154"/>
    </location>
</feature>
<keyword evidence="3" id="KW-0472">Membrane</keyword>
<evidence type="ECO:0000259" key="4">
    <source>
        <dbReference type="PROSITE" id="PS50977"/>
    </source>
</evidence>
<feature type="DNA-binding region" description="H-T-H motif" evidence="2">
    <location>
        <begin position="27"/>
        <end position="46"/>
    </location>
</feature>
<dbReference type="Gene3D" id="1.10.357.10">
    <property type="entry name" value="Tetracycline Repressor, domain 2"/>
    <property type="match status" value="1"/>
</dbReference>
<name>A0ABS2ELT1_9LACO</name>
<proteinExistence type="predicted"/>
<dbReference type="RefSeq" id="WP_204775774.1">
    <property type="nucleotide sequence ID" value="NZ_JACJJQ010000001.1"/>
</dbReference>
<gene>
    <name evidence="5" type="ORF">H5993_00305</name>
</gene>
<feature type="domain" description="HTH tetR-type" evidence="4">
    <location>
        <begin position="4"/>
        <end position="64"/>
    </location>
</feature>
<dbReference type="EMBL" id="JACJJQ010000001">
    <property type="protein sequence ID" value="MBM6753210.1"/>
    <property type="molecule type" value="Genomic_DNA"/>
</dbReference>
<dbReference type="PANTHER" id="PTHR43479">
    <property type="entry name" value="ACREF/ENVCD OPERON REPRESSOR-RELATED"/>
    <property type="match status" value="1"/>
</dbReference>
<accession>A0ABS2ELT1</accession>
<dbReference type="Pfam" id="PF14278">
    <property type="entry name" value="TetR_C_8"/>
    <property type="match status" value="1"/>
</dbReference>
<dbReference type="SUPFAM" id="SSF46689">
    <property type="entry name" value="Homeodomain-like"/>
    <property type="match status" value="1"/>
</dbReference>
<keyword evidence="3" id="KW-1133">Transmembrane helix</keyword>
<dbReference type="InterPro" id="IPR001647">
    <property type="entry name" value="HTH_TetR"/>
</dbReference>
<protein>
    <submittedName>
        <fullName evidence="5">TetR/AcrR family transcriptional regulator</fullName>
    </submittedName>
</protein>
<keyword evidence="3" id="KW-0812">Transmembrane</keyword>
<organism evidence="5 6">
    <name type="scientific">Limosilactobacillus alvi</name>
    <dbReference type="NCBI Taxonomy" id="990412"/>
    <lineage>
        <taxon>Bacteria</taxon>
        <taxon>Bacillati</taxon>
        <taxon>Bacillota</taxon>
        <taxon>Bacilli</taxon>
        <taxon>Lactobacillales</taxon>
        <taxon>Lactobacillaceae</taxon>
        <taxon>Limosilactobacillus</taxon>
    </lineage>
</organism>
<dbReference type="Proteomes" id="UP000776629">
    <property type="component" value="Unassembled WGS sequence"/>
</dbReference>
<keyword evidence="1 2" id="KW-0238">DNA-binding</keyword>
<dbReference type="InterPro" id="IPR050624">
    <property type="entry name" value="HTH-type_Tx_Regulator"/>
</dbReference>
<sequence length="182" mass="21319">MKMNRTVRDFERALTALLEEQHFEKITVNEICEEALLHRSSFYRYFRDKYDLLEQTIKHRLNILVEKSETEDNLIEAVVDSVAAHNGFYKNLTRSGSRDSLYTEVLRIYSEILMDIKENGPKNTIIYKALNTTKQPKLLAYSLGGAIIGTFYWWQNQNFDVPKGEVVSFFKEIVDMYSKADK</sequence>
<evidence type="ECO:0000313" key="6">
    <source>
        <dbReference type="Proteomes" id="UP000776629"/>
    </source>
</evidence>
<evidence type="ECO:0000256" key="1">
    <source>
        <dbReference type="ARBA" id="ARBA00023125"/>
    </source>
</evidence>
<dbReference type="PROSITE" id="PS50977">
    <property type="entry name" value="HTH_TETR_2"/>
    <property type="match status" value="1"/>
</dbReference>
<dbReference type="PANTHER" id="PTHR43479:SF7">
    <property type="entry name" value="TETR-FAMILY TRANSCRIPTIONAL REGULATOR"/>
    <property type="match status" value="1"/>
</dbReference>
<evidence type="ECO:0000256" key="2">
    <source>
        <dbReference type="PROSITE-ProRule" id="PRU00335"/>
    </source>
</evidence>
<dbReference type="InterPro" id="IPR009057">
    <property type="entry name" value="Homeodomain-like_sf"/>
</dbReference>